<feature type="domain" description="VOC" evidence="8">
    <location>
        <begin position="13"/>
        <end position="127"/>
    </location>
</feature>
<dbReference type="InterPro" id="IPR029068">
    <property type="entry name" value="Glyas_Bleomycin-R_OHBP_Dase"/>
</dbReference>
<evidence type="ECO:0000256" key="3">
    <source>
        <dbReference type="ARBA" id="ARBA00022723"/>
    </source>
</evidence>
<dbReference type="Proteomes" id="UP000463857">
    <property type="component" value="Chromosome"/>
</dbReference>
<dbReference type="PROSITE" id="PS51819">
    <property type="entry name" value="VOC"/>
    <property type="match status" value="2"/>
</dbReference>
<evidence type="ECO:0000313" key="10">
    <source>
        <dbReference type="Proteomes" id="UP000463857"/>
    </source>
</evidence>
<dbReference type="InParanoid" id="A0A7L4YIZ9"/>
<keyword evidence="4" id="KW-0677">Repeat</keyword>
<evidence type="ECO:0000256" key="7">
    <source>
        <dbReference type="ARBA" id="ARBA00023002"/>
    </source>
</evidence>
<keyword evidence="5" id="KW-0058">Aromatic hydrocarbons catabolism</keyword>
<accession>A0A7L4YIZ9</accession>
<evidence type="ECO:0000256" key="1">
    <source>
        <dbReference type="ARBA" id="ARBA00008784"/>
    </source>
</evidence>
<dbReference type="InterPro" id="IPR004360">
    <property type="entry name" value="Glyas_Fos-R_dOase_dom"/>
</dbReference>
<dbReference type="Gene3D" id="3.10.180.10">
    <property type="entry name" value="2,3-Dihydroxybiphenyl 1,2-Dioxygenase, domain 1"/>
    <property type="match status" value="2"/>
</dbReference>
<gene>
    <name evidence="9" type="ORF">EK0264_02685</name>
</gene>
<keyword evidence="3" id="KW-0479">Metal-binding</keyword>
<protein>
    <submittedName>
        <fullName evidence="9">Bleomycin resistance protein</fullName>
    </submittedName>
</protein>
<evidence type="ECO:0000256" key="2">
    <source>
        <dbReference type="ARBA" id="ARBA00011881"/>
    </source>
</evidence>
<dbReference type="AlphaFoldDB" id="A0A7L4YIZ9"/>
<comment type="similarity">
    <text evidence="1">Belongs to the extradiol ring-cleavage dioxygenase family.</text>
</comment>
<dbReference type="Pfam" id="PF22247">
    <property type="entry name" value="Diox-like_N"/>
    <property type="match status" value="1"/>
</dbReference>
<dbReference type="GO" id="GO:0051213">
    <property type="term" value="F:dioxygenase activity"/>
    <property type="evidence" value="ECO:0007669"/>
    <property type="project" value="UniProtKB-KW"/>
</dbReference>
<dbReference type="OrthoDB" id="3827654at2"/>
<evidence type="ECO:0000313" key="9">
    <source>
        <dbReference type="EMBL" id="QHB99304.1"/>
    </source>
</evidence>
<dbReference type="KEGG" id="eke:EK0264_02685"/>
<evidence type="ECO:0000256" key="4">
    <source>
        <dbReference type="ARBA" id="ARBA00022737"/>
    </source>
</evidence>
<dbReference type="SUPFAM" id="SSF54593">
    <property type="entry name" value="Glyoxalase/Bleomycin resistance protein/Dihydroxybiphenyl dioxygenase"/>
    <property type="match status" value="1"/>
</dbReference>
<dbReference type="Pfam" id="PF00903">
    <property type="entry name" value="Glyoxalase"/>
    <property type="match status" value="1"/>
</dbReference>
<dbReference type="RefSeq" id="WP_159542645.1">
    <property type="nucleotide sequence ID" value="NZ_CP047156.1"/>
</dbReference>
<evidence type="ECO:0000256" key="6">
    <source>
        <dbReference type="ARBA" id="ARBA00022964"/>
    </source>
</evidence>
<dbReference type="InterPro" id="IPR054560">
    <property type="entry name" value="XylE-like_N"/>
</dbReference>
<dbReference type="GO" id="GO:0046872">
    <property type="term" value="F:metal ion binding"/>
    <property type="evidence" value="ECO:0007669"/>
    <property type="project" value="UniProtKB-KW"/>
</dbReference>
<keyword evidence="7" id="KW-0560">Oxidoreductase</keyword>
<dbReference type="EMBL" id="CP047156">
    <property type="protein sequence ID" value="QHB99304.1"/>
    <property type="molecule type" value="Genomic_DNA"/>
</dbReference>
<reference evidence="9 10" key="1">
    <citation type="journal article" date="2018" name="Int. J. Syst. Evol. Microbiol.">
        <title>Epidermidibacterium keratini gen. nov., sp. nov., a member of the family Sporichthyaceae, isolated from keratin epidermis.</title>
        <authorList>
            <person name="Lee D.G."/>
            <person name="Trujillo M.E."/>
            <person name="Kang S."/>
            <person name="Nam J.J."/>
            <person name="Kim Y.J."/>
        </authorList>
    </citation>
    <scope>NUCLEOTIDE SEQUENCE [LARGE SCALE GENOMIC DNA]</scope>
    <source>
        <strain evidence="9 10">EPI-7</strain>
    </source>
</reference>
<name>A0A7L4YIZ9_9ACTN</name>
<sequence>MNRYTSQPSTIERAGHVALQSPDPAAAAAFAADHLGLYLVHVDDAGRHYLAANGLDPYSLVYTPAQEKGVEHLAYLVRDLGVLNETQRRLEDSGVPVERLDPNEFWRSGPALRVTAPAGHQVVLTTGVQVGSTMASQTVPNVAAPAPITLDHAAPRVLDPIAEMEFAESVLGLKESARVVDPEGNIVLGFYRSHTLFHCYTILGGDHNGLHHFQFTLKNAEAVHKAAEALEADGEVEMVWGPVRHSPGNNVALYFWDNDRNMIEYSAEEEIILDAASYVAMEWSTLDQRVLDEWGDTPPDVFLA</sequence>
<dbReference type="InterPro" id="IPR037523">
    <property type="entry name" value="VOC_core"/>
</dbReference>
<keyword evidence="10" id="KW-1185">Reference proteome</keyword>
<feature type="domain" description="VOC" evidence="8">
    <location>
        <begin position="149"/>
        <end position="268"/>
    </location>
</feature>
<organism evidence="9 10">
    <name type="scientific">Epidermidibacterium keratini</name>
    <dbReference type="NCBI Taxonomy" id="1891644"/>
    <lineage>
        <taxon>Bacteria</taxon>
        <taxon>Bacillati</taxon>
        <taxon>Actinomycetota</taxon>
        <taxon>Actinomycetes</taxon>
        <taxon>Sporichthyales</taxon>
        <taxon>Sporichthyaceae</taxon>
        <taxon>Epidermidibacterium</taxon>
    </lineage>
</organism>
<evidence type="ECO:0000259" key="8">
    <source>
        <dbReference type="PROSITE" id="PS51819"/>
    </source>
</evidence>
<evidence type="ECO:0000256" key="5">
    <source>
        <dbReference type="ARBA" id="ARBA00022797"/>
    </source>
</evidence>
<keyword evidence="6" id="KW-0223">Dioxygenase</keyword>
<proteinExistence type="inferred from homology"/>
<comment type="subunit">
    <text evidence="2">Homotetramer.</text>
</comment>